<name>A0A0F5JC01_9BACT</name>
<sequence>MFDIDRWVEIWVTITRNKTRSFLTGFGVFWGILMLVILLGSGTGFKNGVLKNVDGFATNSAFFFSERTGEAYKGYKKGRYWQMRNRDLETIRQRVKGVSYLSPMAMSWGGQNNVVRGQKAGTYNVRGVHSEYFQIETQHVLEGRLLNEIDVLEKRKVCVIGSIVREVLFTPAEDPIGEYIRVNGIYYQVVGVVKPKPRVQIGGRTEESIMTPFTTLQQVANQGDKFWFLCATAEDGYSCDKMVEDITMVLKLQNEISPTDPQAVSSFTIAKQFETFDMLFTGINILVWLVGMGTLLAGIIGVSNIMMVTVRERTREIGVRRAIGAKPFDIISQIMSESLLLTALAGLMGLSCGVFLLDVVNRMMASSGDASNNGTFFSNPEIHIGAAVAATVVLLISGLLAGLIPAWRAMQIKAIDAIREE</sequence>
<keyword evidence="5 7" id="KW-0472">Membrane</keyword>
<feature type="domain" description="MacB-like periplasmic core" evidence="9">
    <location>
        <begin position="21"/>
        <end position="247"/>
    </location>
</feature>
<evidence type="ECO:0000256" key="6">
    <source>
        <dbReference type="ARBA" id="ARBA00038076"/>
    </source>
</evidence>
<evidence type="ECO:0000313" key="10">
    <source>
        <dbReference type="EMBL" id="KKB55406.1"/>
    </source>
</evidence>
<evidence type="ECO:0000259" key="9">
    <source>
        <dbReference type="Pfam" id="PF12704"/>
    </source>
</evidence>
<dbReference type="Pfam" id="PF12704">
    <property type="entry name" value="MacB_PCD"/>
    <property type="match status" value="1"/>
</dbReference>
<accession>A0A0F5JC01</accession>
<evidence type="ECO:0000256" key="5">
    <source>
        <dbReference type="ARBA" id="ARBA00023136"/>
    </source>
</evidence>
<proteinExistence type="inferred from homology"/>
<dbReference type="Proteomes" id="UP000033035">
    <property type="component" value="Unassembled WGS sequence"/>
</dbReference>
<comment type="caution">
    <text evidence="10">The sequence shown here is derived from an EMBL/GenBank/DDBJ whole genome shotgun (WGS) entry which is preliminary data.</text>
</comment>
<evidence type="ECO:0000256" key="2">
    <source>
        <dbReference type="ARBA" id="ARBA00022475"/>
    </source>
</evidence>
<evidence type="ECO:0000256" key="4">
    <source>
        <dbReference type="ARBA" id="ARBA00022989"/>
    </source>
</evidence>
<evidence type="ECO:0000313" key="11">
    <source>
        <dbReference type="Proteomes" id="UP000033035"/>
    </source>
</evidence>
<dbReference type="InterPro" id="IPR025857">
    <property type="entry name" value="MacB_PCD"/>
</dbReference>
<comment type="subcellular location">
    <subcellularLocation>
        <location evidence="1">Cell membrane</location>
        <topology evidence="1">Multi-pass membrane protein</topology>
    </subcellularLocation>
</comment>
<gene>
    <name evidence="10" type="ORF">HMPREF1536_02875</name>
</gene>
<feature type="transmembrane region" description="Helical" evidence="7">
    <location>
        <begin position="382"/>
        <end position="404"/>
    </location>
</feature>
<organism evidence="10 11">
    <name type="scientific">Parabacteroides gordonii MS-1 = DSM 23371</name>
    <dbReference type="NCBI Taxonomy" id="1203610"/>
    <lineage>
        <taxon>Bacteria</taxon>
        <taxon>Pseudomonadati</taxon>
        <taxon>Bacteroidota</taxon>
        <taxon>Bacteroidia</taxon>
        <taxon>Bacteroidales</taxon>
        <taxon>Tannerellaceae</taxon>
        <taxon>Parabacteroides</taxon>
    </lineage>
</organism>
<dbReference type="InterPro" id="IPR003838">
    <property type="entry name" value="ABC3_permease_C"/>
</dbReference>
<protein>
    <recommendedName>
        <fullName evidence="12">ABC transporter permease</fullName>
    </recommendedName>
</protein>
<comment type="similarity">
    <text evidence="6">Belongs to the ABC-4 integral membrane protein family.</text>
</comment>
<evidence type="ECO:0008006" key="12">
    <source>
        <dbReference type="Google" id="ProtNLM"/>
    </source>
</evidence>
<dbReference type="PATRIC" id="fig|1203610.3.peg.2943"/>
<dbReference type="GO" id="GO:0022857">
    <property type="term" value="F:transmembrane transporter activity"/>
    <property type="evidence" value="ECO:0007669"/>
    <property type="project" value="TreeGrafter"/>
</dbReference>
<dbReference type="RefSeq" id="WP_028729550.1">
    <property type="nucleotide sequence ID" value="NZ_KE386764.1"/>
</dbReference>
<dbReference type="PANTHER" id="PTHR30572">
    <property type="entry name" value="MEMBRANE COMPONENT OF TRANSPORTER-RELATED"/>
    <property type="match status" value="1"/>
</dbReference>
<keyword evidence="11" id="KW-1185">Reference proteome</keyword>
<feature type="transmembrane region" description="Helical" evidence="7">
    <location>
        <begin position="339"/>
        <end position="357"/>
    </location>
</feature>
<feature type="transmembrane region" description="Helical" evidence="7">
    <location>
        <begin position="21"/>
        <end position="42"/>
    </location>
</feature>
<evidence type="ECO:0000259" key="8">
    <source>
        <dbReference type="Pfam" id="PF02687"/>
    </source>
</evidence>
<dbReference type="AlphaFoldDB" id="A0A0F5JC01"/>
<evidence type="ECO:0000256" key="1">
    <source>
        <dbReference type="ARBA" id="ARBA00004651"/>
    </source>
</evidence>
<keyword evidence="4 7" id="KW-1133">Transmembrane helix</keyword>
<feature type="domain" description="ABC3 transporter permease C-terminal" evidence="8">
    <location>
        <begin position="291"/>
        <end position="412"/>
    </location>
</feature>
<dbReference type="STRING" id="1203610.HMPREF1536_02875"/>
<dbReference type="HOGENOM" id="CLU_000604_8_0_10"/>
<dbReference type="EMBL" id="AQHW01000015">
    <property type="protein sequence ID" value="KKB55406.1"/>
    <property type="molecule type" value="Genomic_DNA"/>
</dbReference>
<dbReference type="Pfam" id="PF02687">
    <property type="entry name" value="FtsX"/>
    <property type="match status" value="1"/>
</dbReference>
<dbReference type="GO" id="GO:0005886">
    <property type="term" value="C:plasma membrane"/>
    <property type="evidence" value="ECO:0007669"/>
    <property type="project" value="UniProtKB-SubCell"/>
</dbReference>
<evidence type="ECO:0000256" key="3">
    <source>
        <dbReference type="ARBA" id="ARBA00022692"/>
    </source>
</evidence>
<dbReference type="PANTHER" id="PTHR30572:SF4">
    <property type="entry name" value="ABC TRANSPORTER PERMEASE YTRF"/>
    <property type="match status" value="1"/>
</dbReference>
<keyword evidence="2" id="KW-1003">Cell membrane</keyword>
<reference evidence="10 11" key="1">
    <citation type="submission" date="2013-04" db="EMBL/GenBank/DDBJ databases">
        <title>The Genome Sequence of Parabacteroides gordonii DSM 23371.</title>
        <authorList>
            <consortium name="The Broad Institute Genomics Platform"/>
            <person name="Earl A."/>
            <person name="Ward D."/>
            <person name="Feldgarden M."/>
            <person name="Gevers D."/>
            <person name="Martens E."/>
            <person name="Sakamoto M."/>
            <person name="Benno Y."/>
            <person name="Suzuki N."/>
            <person name="Matsunaga N."/>
            <person name="Koshihara K."/>
            <person name="Seki M."/>
            <person name="Komiya H."/>
            <person name="Walker B."/>
            <person name="Young S."/>
            <person name="Zeng Q."/>
            <person name="Gargeya S."/>
            <person name="Fitzgerald M."/>
            <person name="Haas B."/>
            <person name="Abouelleil A."/>
            <person name="Allen A.W."/>
            <person name="Alvarado L."/>
            <person name="Arachchi H.M."/>
            <person name="Berlin A.M."/>
            <person name="Chapman S.B."/>
            <person name="Gainer-Dewar J."/>
            <person name="Goldberg J."/>
            <person name="Griggs A."/>
            <person name="Gujja S."/>
            <person name="Hansen M."/>
            <person name="Howarth C."/>
            <person name="Imamovic A."/>
            <person name="Ireland A."/>
            <person name="Larimer J."/>
            <person name="McCowan C."/>
            <person name="Murphy C."/>
            <person name="Pearson M."/>
            <person name="Poon T.W."/>
            <person name="Priest M."/>
            <person name="Roberts A."/>
            <person name="Saif S."/>
            <person name="Shea T."/>
            <person name="Sisk P."/>
            <person name="Sykes S."/>
            <person name="Wortman J."/>
            <person name="Nusbaum C."/>
            <person name="Birren B."/>
        </authorList>
    </citation>
    <scope>NUCLEOTIDE SEQUENCE [LARGE SCALE GENOMIC DNA]</scope>
    <source>
        <strain evidence="10 11">MS-1</strain>
    </source>
</reference>
<dbReference type="InterPro" id="IPR050250">
    <property type="entry name" value="Macrolide_Exporter_MacB"/>
</dbReference>
<evidence type="ECO:0000256" key="7">
    <source>
        <dbReference type="SAM" id="Phobius"/>
    </source>
</evidence>
<feature type="transmembrane region" description="Helical" evidence="7">
    <location>
        <begin position="285"/>
        <end position="310"/>
    </location>
</feature>
<keyword evidence="3 7" id="KW-0812">Transmembrane</keyword>